<feature type="signal peptide" evidence="1">
    <location>
        <begin position="1"/>
        <end position="20"/>
    </location>
</feature>
<dbReference type="EMBL" id="CADCVW010000036">
    <property type="protein sequence ID" value="CAA9492288.1"/>
    <property type="molecule type" value="Genomic_DNA"/>
</dbReference>
<dbReference type="AlphaFoldDB" id="A0A6J4S8I0"/>
<evidence type="ECO:0000256" key="1">
    <source>
        <dbReference type="SAM" id="SignalP"/>
    </source>
</evidence>
<reference evidence="2" key="1">
    <citation type="submission" date="2020-02" db="EMBL/GenBank/DDBJ databases">
        <authorList>
            <person name="Meier V. D."/>
        </authorList>
    </citation>
    <scope>NUCLEOTIDE SEQUENCE</scope>
    <source>
        <strain evidence="2">AVDCRST_MAG39</strain>
    </source>
</reference>
<accession>A0A6J4S8I0</accession>
<name>A0A6J4S8I0_9SPHN</name>
<evidence type="ECO:0000313" key="2">
    <source>
        <dbReference type="EMBL" id="CAA9492288.1"/>
    </source>
</evidence>
<sequence length="183" mass="20168">MRLLIVAGAVLIAAPGPARAEAYFTWAPGQSREIEPGLRVTLERVMSGWRLWRYETADGSDCRAVRPAAGKLFPIPLDADSFLRGAPALEIRFRQGEPARWALHVADPGTRAFVRRSTGRWVEQAGWSALDSLPSRELVVVEDWPEPDEVGQRIRGSERIVLGRMPKLLAAGKSCVARTVGRS</sequence>
<proteinExistence type="predicted"/>
<keyword evidence="1" id="KW-0732">Signal</keyword>
<organism evidence="2">
    <name type="scientific">uncultured Sphingomonadaceae bacterium</name>
    <dbReference type="NCBI Taxonomy" id="169976"/>
    <lineage>
        <taxon>Bacteria</taxon>
        <taxon>Pseudomonadati</taxon>
        <taxon>Pseudomonadota</taxon>
        <taxon>Alphaproteobacteria</taxon>
        <taxon>Sphingomonadales</taxon>
        <taxon>Sphingomonadaceae</taxon>
        <taxon>environmental samples</taxon>
    </lineage>
</organism>
<gene>
    <name evidence="2" type="ORF">AVDCRST_MAG39-850</name>
</gene>
<protein>
    <submittedName>
        <fullName evidence="2">Uncharacterized protein</fullName>
    </submittedName>
</protein>
<feature type="chain" id="PRO_5026917618" evidence="1">
    <location>
        <begin position="21"/>
        <end position="183"/>
    </location>
</feature>